<name>A0A376B495_9ASCO</name>
<dbReference type="CDD" id="cd18787">
    <property type="entry name" value="SF2_C_DEAD"/>
    <property type="match status" value="1"/>
</dbReference>
<keyword evidence="5" id="KW-0067">ATP-binding</keyword>
<dbReference type="GO" id="GO:0006364">
    <property type="term" value="P:rRNA processing"/>
    <property type="evidence" value="ECO:0007669"/>
    <property type="project" value="UniProtKB-ARBA"/>
</dbReference>
<dbReference type="AlphaFoldDB" id="A0A376B495"/>
<gene>
    <name evidence="10" type="ORF">SCODWIG_01269</name>
</gene>
<evidence type="ECO:0000256" key="4">
    <source>
        <dbReference type="ARBA" id="ARBA00022806"/>
    </source>
</evidence>
<dbReference type="InterPro" id="IPR011545">
    <property type="entry name" value="DEAD/DEAH_box_helicase_dom"/>
</dbReference>
<keyword evidence="3" id="KW-0378">Hydrolase</keyword>
<evidence type="ECO:0000256" key="5">
    <source>
        <dbReference type="ARBA" id="ARBA00022840"/>
    </source>
</evidence>
<accession>A0A376B495</accession>
<dbReference type="GO" id="GO:0016787">
    <property type="term" value="F:hydrolase activity"/>
    <property type="evidence" value="ECO:0007669"/>
    <property type="project" value="UniProtKB-KW"/>
</dbReference>
<dbReference type="InterPro" id="IPR014001">
    <property type="entry name" value="Helicase_ATP-bd"/>
</dbReference>
<dbReference type="InterPro" id="IPR050079">
    <property type="entry name" value="DEAD_box_RNA_helicase"/>
</dbReference>
<reference evidence="11" key="1">
    <citation type="submission" date="2018-06" db="EMBL/GenBank/DDBJ databases">
        <authorList>
            <person name="Guldener U."/>
        </authorList>
    </citation>
    <scope>NUCLEOTIDE SEQUENCE [LARGE SCALE GENOMIC DNA]</scope>
    <source>
        <strain evidence="11">UTAD17</strain>
    </source>
</reference>
<evidence type="ECO:0000256" key="7">
    <source>
        <dbReference type="ARBA" id="ARBA00047984"/>
    </source>
</evidence>
<dbReference type="Pfam" id="PF00271">
    <property type="entry name" value="Helicase_C"/>
    <property type="match status" value="1"/>
</dbReference>
<evidence type="ECO:0000259" key="9">
    <source>
        <dbReference type="PROSITE" id="PS51194"/>
    </source>
</evidence>
<dbReference type="Proteomes" id="UP000262825">
    <property type="component" value="Unassembled WGS sequence"/>
</dbReference>
<feature type="domain" description="Helicase C-terminal" evidence="9">
    <location>
        <begin position="340"/>
        <end position="549"/>
    </location>
</feature>
<evidence type="ECO:0000313" key="11">
    <source>
        <dbReference type="Proteomes" id="UP000262825"/>
    </source>
</evidence>
<protein>
    <recommendedName>
        <fullName evidence="1">RNA helicase</fullName>
        <ecNumber evidence="1">3.6.4.13</ecNumber>
    </recommendedName>
</protein>
<evidence type="ECO:0000256" key="2">
    <source>
        <dbReference type="ARBA" id="ARBA00022741"/>
    </source>
</evidence>
<evidence type="ECO:0000256" key="1">
    <source>
        <dbReference type="ARBA" id="ARBA00012552"/>
    </source>
</evidence>
<evidence type="ECO:0000259" key="8">
    <source>
        <dbReference type="PROSITE" id="PS51192"/>
    </source>
</evidence>
<dbReference type="VEuPathDB" id="FungiDB:SCODWIG_01269"/>
<dbReference type="EMBL" id="UFAJ01000153">
    <property type="protein sequence ID" value="SSD59508.1"/>
    <property type="molecule type" value="Genomic_DNA"/>
</dbReference>
<keyword evidence="11" id="KW-1185">Reference proteome</keyword>
<evidence type="ECO:0000256" key="3">
    <source>
        <dbReference type="ARBA" id="ARBA00022801"/>
    </source>
</evidence>
<keyword evidence="2" id="KW-0547">Nucleotide-binding</keyword>
<organism evidence="10 11">
    <name type="scientific">Saccharomycodes ludwigii</name>
    <dbReference type="NCBI Taxonomy" id="36035"/>
    <lineage>
        <taxon>Eukaryota</taxon>
        <taxon>Fungi</taxon>
        <taxon>Dikarya</taxon>
        <taxon>Ascomycota</taxon>
        <taxon>Saccharomycotina</taxon>
        <taxon>Saccharomycetes</taxon>
        <taxon>Saccharomycodales</taxon>
        <taxon>Saccharomycodaceae</taxon>
        <taxon>Saccharomycodes</taxon>
    </lineage>
</organism>
<dbReference type="OrthoDB" id="10256233at2759"/>
<dbReference type="EC" id="3.6.4.13" evidence="1"/>
<evidence type="ECO:0000256" key="6">
    <source>
        <dbReference type="ARBA" id="ARBA00022884"/>
    </source>
</evidence>
<evidence type="ECO:0000313" key="10">
    <source>
        <dbReference type="EMBL" id="SSD59508.1"/>
    </source>
</evidence>
<keyword evidence="6" id="KW-0694">RNA-binding</keyword>
<dbReference type="Gene3D" id="3.40.50.300">
    <property type="entry name" value="P-loop containing nucleotide triphosphate hydrolases"/>
    <property type="match status" value="2"/>
</dbReference>
<dbReference type="PROSITE" id="PS51194">
    <property type="entry name" value="HELICASE_CTER"/>
    <property type="match status" value="1"/>
</dbReference>
<dbReference type="SMART" id="SM00490">
    <property type="entry name" value="HELICc"/>
    <property type="match status" value="1"/>
</dbReference>
<dbReference type="SMART" id="SM00487">
    <property type="entry name" value="DEXDc"/>
    <property type="match status" value="1"/>
</dbReference>
<dbReference type="InterPro" id="IPR027417">
    <property type="entry name" value="P-loop_NTPase"/>
</dbReference>
<dbReference type="PANTHER" id="PTHR47959">
    <property type="entry name" value="ATP-DEPENDENT RNA HELICASE RHLE-RELATED"/>
    <property type="match status" value="1"/>
</dbReference>
<feature type="domain" description="Helicase ATP-binding" evidence="8">
    <location>
        <begin position="125"/>
        <end position="308"/>
    </location>
</feature>
<sequence>MLHQRTPRIIQFARYIQTRGKKTVLPSAKELKQSISAKKINKKKNIENKEPSSFHYGKYGRLCDSSNKPKVLDKITSFRELKILPEIRNSIIEMIQKDSIVDLPHSEINPSPIQVEAIFQIMKKIDNLNQLNVFTIAAETGSGKTMAYLIPLLNYLRANMLENEKNKSAIRSVILLPTHELVNQVYQTLTTLSSDLGLNVSKWDATVSYNQLIENIKTRIDILVTIPSKINDTLYSIQKINRPEHLLNKVEFAVIDEADTLMDKSFKETTIKTLKKFPNLRNLIFCSATIPTEFQKTLSSMFIGNNTIITTPKLHKLPSKLKFHVVDATLNPFKGNKIKVLQQILYAISKDGSEPNVTEKRCIVFVNDKDSVKYLVDTLSSLDYKIVGLTGQDTVEERFKKIQPFLSPSVIVTGGILESSVDRLKVKSREHGFKPESEEALKVGGNELVKIPNSNIEIPKQLNAKKRPVITDKISILVCTDLMARGMNFKGVRNVILYDVPNSAIDLVHRCGRTARMRQGGRVFMITDKSTKSWAKAIPKIIKKNMSIS</sequence>
<dbReference type="PROSITE" id="PS51192">
    <property type="entry name" value="HELICASE_ATP_BIND_1"/>
    <property type="match status" value="1"/>
</dbReference>
<dbReference type="PANTHER" id="PTHR47959:SF1">
    <property type="entry name" value="ATP-DEPENDENT RNA HELICASE DBPA"/>
    <property type="match status" value="1"/>
</dbReference>
<comment type="catalytic activity">
    <reaction evidence="7">
        <text>ATP + H2O = ADP + phosphate + H(+)</text>
        <dbReference type="Rhea" id="RHEA:13065"/>
        <dbReference type="ChEBI" id="CHEBI:15377"/>
        <dbReference type="ChEBI" id="CHEBI:15378"/>
        <dbReference type="ChEBI" id="CHEBI:30616"/>
        <dbReference type="ChEBI" id="CHEBI:43474"/>
        <dbReference type="ChEBI" id="CHEBI:456216"/>
        <dbReference type="EC" id="3.6.4.13"/>
    </reaction>
</comment>
<dbReference type="GO" id="GO:0005829">
    <property type="term" value="C:cytosol"/>
    <property type="evidence" value="ECO:0007669"/>
    <property type="project" value="TreeGrafter"/>
</dbReference>
<dbReference type="GO" id="GO:0003723">
    <property type="term" value="F:RNA binding"/>
    <property type="evidence" value="ECO:0007669"/>
    <property type="project" value="UniProtKB-KW"/>
</dbReference>
<dbReference type="GO" id="GO:0005524">
    <property type="term" value="F:ATP binding"/>
    <property type="evidence" value="ECO:0007669"/>
    <property type="project" value="UniProtKB-KW"/>
</dbReference>
<dbReference type="Pfam" id="PF00270">
    <property type="entry name" value="DEAD"/>
    <property type="match status" value="1"/>
</dbReference>
<dbReference type="SUPFAM" id="SSF52540">
    <property type="entry name" value="P-loop containing nucleoside triphosphate hydrolases"/>
    <property type="match status" value="2"/>
</dbReference>
<dbReference type="GO" id="GO:0003724">
    <property type="term" value="F:RNA helicase activity"/>
    <property type="evidence" value="ECO:0007669"/>
    <property type="project" value="UniProtKB-EC"/>
</dbReference>
<dbReference type="InterPro" id="IPR001650">
    <property type="entry name" value="Helicase_C-like"/>
</dbReference>
<keyword evidence="4 10" id="KW-0347">Helicase</keyword>
<proteinExistence type="predicted"/>